<dbReference type="InterPro" id="IPR003810">
    <property type="entry name" value="Mntp/YtaF"/>
</dbReference>
<keyword evidence="2 5" id="KW-0812">Transmembrane</keyword>
<dbReference type="Proteomes" id="UP000886812">
    <property type="component" value="Unassembled WGS sequence"/>
</dbReference>
<evidence type="ECO:0000256" key="4">
    <source>
        <dbReference type="ARBA" id="ARBA00023136"/>
    </source>
</evidence>
<evidence type="ECO:0000256" key="2">
    <source>
        <dbReference type="ARBA" id="ARBA00022692"/>
    </source>
</evidence>
<reference evidence="6" key="2">
    <citation type="journal article" date="2021" name="PeerJ">
        <title>Extensive microbial diversity within the chicken gut microbiome revealed by metagenomics and culture.</title>
        <authorList>
            <person name="Gilroy R."/>
            <person name="Ravi A."/>
            <person name="Getino M."/>
            <person name="Pursley I."/>
            <person name="Horton D.L."/>
            <person name="Alikhan N.F."/>
            <person name="Baker D."/>
            <person name="Gharbi K."/>
            <person name="Hall N."/>
            <person name="Watson M."/>
            <person name="Adriaenssens E.M."/>
            <person name="Foster-Nyarko E."/>
            <person name="Jarju S."/>
            <person name="Secka A."/>
            <person name="Antonio M."/>
            <person name="Oren A."/>
            <person name="Chaudhuri R.R."/>
            <person name="La Ragione R."/>
            <person name="Hildebrand F."/>
            <person name="Pallen M.J."/>
        </authorList>
    </citation>
    <scope>NUCLEOTIDE SEQUENCE</scope>
    <source>
        <strain evidence="6">10669</strain>
    </source>
</reference>
<keyword evidence="1" id="KW-1003">Cell membrane</keyword>
<feature type="transmembrane region" description="Helical" evidence="5">
    <location>
        <begin position="147"/>
        <end position="172"/>
    </location>
</feature>
<name>A0A9D1NKD4_9BACT</name>
<comment type="caution">
    <text evidence="6">The sequence shown here is derived from an EMBL/GenBank/DDBJ whole genome shotgun (WGS) entry which is preliminary data.</text>
</comment>
<keyword evidence="3 5" id="KW-1133">Transmembrane helix</keyword>
<evidence type="ECO:0000313" key="6">
    <source>
        <dbReference type="EMBL" id="HIV04725.1"/>
    </source>
</evidence>
<dbReference type="PANTHER" id="PTHR35529">
    <property type="entry name" value="MANGANESE EFFLUX PUMP MNTP-RELATED"/>
    <property type="match status" value="1"/>
</dbReference>
<proteinExistence type="predicted"/>
<evidence type="ECO:0000313" key="7">
    <source>
        <dbReference type="Proteomes" id="UP000886812"/>
    </source>
</evidence>
<evidence type="ECO:0000256" key="5">
    <source>
        <dbReference type="SAM" id="Phobius"/>
    </source>
</evidence>
<keyword evidence="4 5" id="KW-0472">Membrane</keyword>
<feature type="transmembrane region" description="Helical" evidence="5">
    <location>
        <begin position="65"/>
        <end position="86"/>
    </location>
</feature>
<dbReference type="PANTHER" id="PTHR35529:SF1">
    <property type="entry name" value="MANGANESE EFFLUX PUMP MNTP-RELATED"/>
    <property type="match status" value="1"/>
</dbReference>
<feature type="transmembrane region" description="Helical" evidence="5">
    <location>
        <begin position="179"/>
        <end position="196"/>
    </location>
</feature>
<dbReference type="AlphaFoldDB" id="A0A9D1NKD4"/>
<reference evidence="6" key="1">
    <citation type="submission" date="2020-10" db="EMBL/GenBank/DDBJ databases">
        <authorList>
            <person name="Gilroy R."/>
        </authorList>
    </citation>
    <scope>NUCLEOTIDE SEQUENCE</scope>
    <source>
        <strain evidence="6">10669</strain>
    </source>
</reference>
<organism evidence="6 7">
    <name type="scientific">Candidatus Spyradosoma merdigallinarum</name>
    <dbReference type="NCBI Taxonomy" id="2840950"/>
    <lineage>
        <taxon>Bacteria</taxon>
        <taxon>Pseudomonadati</taxon>
        <taxon>Verrucomicrobiota</taxon>
        <taxon>Opitutia</taxon>
        <taxon>Opitutia incertae sedis</taxon>
        <taxon>Candidatus Spyradosoma</taxon>
    </lineage>
</organism>
<protein>
    <submittedName>
        <fullName evidence="6">Manganese efflux pump</fullName>
    </submittedName>
</protein>
<feature type="transmembrane region" description="Helical" evidence="5">
    <location>
        <begin position="37"/>
        <end position="58"/>
    </location>
</feature>
<dbReference type="Pfam" id="PF02659">
    <property type="entry name" value="Mntp"/>
    <property type="match status" value="1"/>
</dbReference>
<accession>A0A9D1NKD4</accession>
<sequence length="197" mass="20034">MEITASIGLGLALAVDASVAAFSCGLSSREHRLSCPFKLAAVTGALQGLMPLAGFFAAERFVRYISAWAHWIAFGVFVALGVMFVYNALTETEKTSCCGCAHCAISSWKGIFALGVATSIDALAVGAGLACAGAPADAGTPNLAETIFVPAGIIAGTTFVCVLAAFFATGLFRRLPVKILGCAAGLILIALGVNALL</sequence>
<evidence type="ECO:0000256" key="3">
    <source>
        <dbReference type="ARBA" id="ARBA00022989"/>
    </source>
</evidence>
<gene>
    <name evidence="6" type="ORF">IAC75_06240</name>
</gene>
<dbReference type="EMBL" id="DVOG01000164">
    <property type="protein sequence ID" value="HIV04725.1"/>
    <property type="molecule type" value="Genomic_DNA"/>
</dbReference>
<evidence type="ECO:0000256" key="1">
    <source>
        <dbReference type="ARBA" id="ARBA00022475"/>
    </source>
</evidence>